<comment type="caution">
    <text evidence="1">The sequence shown here is derived from an EMBL/GenBank/DDBJ whole genome shotgun (WGS) entry which is preliminary data.</text>
</comment>
<protein>
    <recommendedName>
        <fullName evidence="3">HEXXH motif domain-containing protein</fullName>
    </recommendedName>
</protein>
<accession>A0ABT9MN63</accession>
<proteinExistence type="predicted"/>
<dbReference type="NCBIfam" id="TIGR04267">
    <property type="entry name" value="mod_HExxH"/>
    <property type="match status" value="1"/>
</dbReference>
<dbReference type="RefSeq" id="WP_306827717.1">
    <property type="nucleotide sequence ID" value="NZ_JAUSRA010000001.1"/>
</dbReference>
<organism evidence="1 2">
    <name type="scientific">Catenuloplanes nepalensis</name>
    <dbReference type="NCBI Taxonomy" id="587533"/>
    <lineage>
        <taxon>Bacteria</taxon>
        <taxon>Bacillati</taxon>
        <taxon>Actinomycetota</taxon>
        <taxon>Actinomycetes</taxon>
        <taxon>Micromonosporales</taxon>
        <taxon>Micromonosporaceae</taxon>
        <taxon>Catenuloplanes</taxon>
    </lineage>
</organism>
<name>A0ABT9MN63_9ACTN</name>
<reference evidence="1 2" key="1">
    <citation type="submission" date="2023-07" db="EMBL/GenBank/DDBJ databases">
        <title>Sequencing the genomes of 1000 actinobacteria strains.</title>
        <authorList>
            <person name="Klenk H.-P."/>
        </authorList>
    </citation>
    <scope>NUCLEOTIDE SEQUENCE [LARGE SCALE GENOMIC DNA]</scope>
    <source>
        <strain evidence="1 2">DSM 44710</strain>
    </source>
</reference>
<gene>
    <name evidence="1" type="ORF">J2S43_001341</name>
</gene>
<evidence type="ECO:0000313" key="1">
    <source>
        <dbReference type="EMBL" id="MDP9792829.1"/>
    </source>
</evidence>
<dbReference type="EMBL" id="JAUSRA010000001">
    <property type="protein sequence ID" value="MDP9792829.1"/>
    <property type="molecule type" value="Genomic_DNA"/>
</dbReference>
<dbReference type="Proteomes" id="UP001240984">
    <property type="component" value="Unassembled WGS sequence"/>
</dbReference>
<keyword evidence="2" id="KW-1185">Reference proteome</keyword>
<dbReference type="InterPro" id="IPR026337">
    <property type="entry name" value="AKG_HExxH"/>
</dbReference>
<evidence type="ECO:0000313" key="2">
    <source>
        <dbReference type="Proteomes" id="UP001240984"/>
    </source>
</evidence>
<sequence>MLKPFTLSPGLFATLAAGHGGAPAIHELRSLRLSRTLLLLTFIIDSCASARPVLRDWLATVAEAQRRDPRSCGLLSDPMVGAWAAQTARAIQRGSGPLDAHLAHLGAIAATAAHRAGVEASVTPAARDGWVVFPTAGRVSTSAVSGDSITLATAEAHPAWQPLRRLHPGCGVVLNDIDPYRGGHHVPAADRLSPAAVDGWREVFASAWDLLQRRLPARAAEISAGLRCLVPLEPDSPHAAQSATVGDAYGAFGATTPASPVAFAVDMVHEFQHNKLDALLTLHRLAVPGHTGRYFAPWRTDPRPVSGLLHGVYAFLGVADAWNGLRAEPSVEITATAEFAATRARVDVALRSVQASGALTPAGERFAAGMRRSLDGLLAVPLPAAVVRRAHRALDDTHRTWQRRNG</sequence>
<evidence type="ECO:0008006" key="3">
    <source>
        <dbReference type="Google" id="ProtNLM"/>
    </source>
</evidence>